<keyword evidence="3 7" id="KW-0547">Nucleotide-binding</keyword>
<evidence type="ECO:0000256" key="4">
    <source>
        <dbReference type="ARBA" id="ARBA00022840"/>
    </source>
</evidence>
<evidence type="ECO:0000256" key="6">
    <source>
        <dbReference type="ARBA" id="ARBA00023125"/>
    </source>
</evidence>
<dbReference type="GO" id="GO:0008289">
    <property type="term" value="F:lipid binding"/>
    <property type="evidence" value="ECO:0007669"/>
    <property type="project" value="UniProtKB-KW"/>
</dbReference>
<sequence>MLKQQIKNILQPKYSESELNSLFNPLSINIEFNQSDKKLDNNSIKTIYVAFPHHFFSRWFFDKGILAFEQALSELNIDLKKVKYQIKNKEIKNTVINNKSNKNYFEQINQVNFKNNLISKLDFNFDDFFYNDKNFFPFSLACDISKGNKKQGYNPIIFYGNKGVGKTSLLIAMVNEFLKTVDKNKICFVNTEELNELYINSKNKITIRDYLKSNQVFILDEIQFLLDYPKLKKELNILLKLFKKQNTQILMASSQKINEMDWLGEDLFTFLCGGICLEIKEPDLDIRIKYIKNKIEKLNINLNSEQIISIAHKNHGFTLIDGILLKIKAYLELYDNQMKEKDFNNILNNTSSINLNSSSHIAIIEIVAKFFDYTTEEILSNKRTQNLVTARQIAMYICRKKLSLSYPKIGHVFNGKDHTTVMHAIKKIEYVIDSNKDMNKLVHNIMKKCNSNI</sequence>
<dbReference type="PANTHER" id="PTHR30050">
    <property type="entry name" value="CHROMOSOMAL REPLICATION INITIATOR PROTEIN DNAA"/>
    <property type="match status" value="1"/>
</dbReference>
<proteinExistence type="inferred from homology"/>
<dbReference type="Pfam" id="PF08299">
    <property type="entry name" value="Bac_DnaA_C"/>
    <property type="match status" value="1"/>
</dbReference>
<keyword evidence="5" id="KW-0446">Lipid-binding</keyword>
<dbReference type="EMBL" id="FRDI01000013">
    <property type="protein sequence ID" value="SHN70788.1"/>
    <property type="molecule type" value="Genomic_DNA"/>
</dbReference>
<evidence type="ECO:0000256" key="8">
    <source>
        <dbReference type="RuleBase" id="RU004227"/>
    </source>
</evidence>
<dbReference type="InterPro" id="IPR027417">
    <property type="entry name" value="P-loop_NTPase"/>
</dbReference>
<dbReference type="PANTHER" id="PTHR30050:SF2">
    <property type="entry name" value="CHROMOSOMAL REPLICATION INITIATOR PROTEIN DNAA"/>
    <property type="match status" value="1"/>
</dbReference>
<dbReference type="SUPFAM" id="SSF52540">
    <property type="entry name" value="P-loop containing nucleoside triphosphate hydrolases"/>
    <property type="match status" value="1"/>
</dbReference>
<keyword evidence="12" id="KW-1185">Reference proteome</keyword>
<dbReference type="InterPro" id="IPR013317">
    <property type="entry name" value="DnaA_dom"/>
</dbReference>
<dbReference type="InterPro" id="IPR003593">
    <property type="entry name" value="AAA+_ATPase"/>
</dbReference>
<dbReference type="Gene3D" id="3.40.50.300">
    <property type="entry name" value="P-loop containing nucleotide triphosphate hydrolases"/>
    <property type="match status" value="1"/>
</dbReference>
<dbReference type="CDD" id="cd06571">
    <property type="entry name" value="Bac_DnaA_C"/>
    <property type="match status" value="1"/>
</dbReference>
<dbReference type="GO" id="GO:0005524">
    <property type="term" value="F:ATP binding"/>
    <property type="evidence" value="ECO:0007669"/>
    <property type="project" value="UniProtKB-KW"/>
</dbReference>
<evidence type="ECO:0000313" key="12">
    <source>
        <dbReference type="Proteomes" id="UP000186469"/>
    </source>
</evidence>
<dbReference type="Gene3D" id="1.10.1750.10">
    <property type="match status" value="1"/>
</dbReference>
<dbReference type="GO" id="GO:0005886">
    <property type="term" value="C:plasma membrane"/>
    <property type="evidence" value="ECO:0007669"/>
    <property type="project" value="TreeGrafter"/>
</dbReference>
<keyword evidence="2 7" id="KW-0235">DNA replication</keyword>
<gene>
    <name evidence="11" type="ORF">SAMN02745728_02102</name>
</gene>
<comment type="function">
    <text evidence="7">Plays an essential role in the initiation and regulation of chromosomal replication. ATP-DnaA binds to the origin of replication (oriC) to initiate formation of the DNA replication initiation complex once per cell cycle. Binds the DnaA box (a 9 base pair repeat at the origin) and separates the double-stranded (ds)DNA. Forms a right-handed helical filament on oriC DNA; dsDNA binds to the exterior of the filament while single-stranded (ss)DNA is stabiized in the filament's interior. The ATP-DnaA-oriC complex binds and stabilizes one strand of the AT-rich DNA unwinding element (DUE), permitting loading of DNA polymerase. After initiation quickly degrades to an ADP-DnaA complex that is not apt for DNA replication. Binds acidic phospholipids.</text>
</comment>
<evidence type="ECO:0000259" key="9">
    <source>
        <dbReference type="SMART" id="SM00382"/>
    </source>
</evidence>
<dbReference type="STRING" id="1121455.SAMN02745728_02102"/>
<dbReference type="AlphaFoldDB" id="A0A1M7TJJ4"/>
<dbReference type="InterPro" id="IPR013159">
    <property type="entry name" value="DnaA_C"/>
</dbReference>
<comment type="similarity">
    <text evidence="8">Belongs to the DnaA family.</text>
</comment>
<dbReference type="GO" id="GO:0006270">
    <property type="term" value="P:DNA replication initiation"/>
    <property type="evidence" value="ECO:0007669"/>
    <property type="project" value="InterPro"/>
</dbReference>
<evidence type="ECO:0000256" key="2">
    <source>
        <dbReference type="ARBA" id="ARBA00022705"/>
    </source>
</evidence>
<dbReference type="GO" id="GO:0003688">
    <property type="term" value="F:DNA replication origin binding"/>
    <property type="evidence" value="ECO:0007669"/>
    <property type="project" value="InterPro"/>
</dbReference>
<evidence type="ECO:0000256" key="5">
    <source>
        <dbReference type="ARBA" id="ARBA00023121"/>
    </source>
</evidence>
<dbReference type="InterPro" id="IPR018312">
    <property type="entry name" value="Chromosome_initiator_DnaA_CS"/>
</dbReference>
<keyword evidence="1" id="KW-0963">Cytoplasm</keyword>
<dbReference type="InterPro" id="IPR020591">
    <property type="entry name" value="Chromosome_initiator_DnaA-like"/>
</dbReference>
<dbReference type="Proteomes" id="UP000186469">
    <property type="component" value="Unassembled WGS sequence"/>
</dbReference>
<feature type="domain" description="Chromosomal replication initiator DnaA C-terminal" evidence="10">
    <location>
        <begin position="359"/>
        <end position="428"/>
    </location>
</feature>
<keyword evidence="4 7" id="KW-0067">ATP-binding</keyword>
<reference evidence="11 12" key="1">
    <citation type="submission" date="2016-12" db="EMBL/GenBank/DDBJ databases">
        <authorList>
            <person name="Song W.-J."/>
            <person name="Kurnit D.M."/>
        </authorList>
    </citation>
    <scope>NUCLEOTIDE SEQUENCE [LARGE SCALE GENOMIC DNA]</scope>
    <source>
        <strain evidence="11 12">DSM 11393</strain>
    </source>
</reference>
<evidence type="ECO:0000259" key="10">
    <source>
        <dbReference type="SMART" id="SM00760"/>
    </source>
</evidence>
<dbReference type="InterPro" id="IPR010921">
    <property type="entry name" value="Trp_repressor/repl_initiator"/>
</dbReference>
<organism evidence="11 12">
    <name type="scientific">Desulfovibrio litoralis DSM 11393</name>
    <dbReference type="NCBI Taxonomy" id="1121455"/>
    <lineage>
        <taxon>Bacteria</taxon>
        <taxon>Pseudomonadati</taxon>
        <taxon>Thermodesulfobacteriota</taxon>
        <taxon>Desulfovibrionia</taxon>
        <taxon>Desulfovibrionales</taxon>
        <taxon>Desulfovibrionaceae</taxon>
        <taxon>Desulfovibrio</taxon>
    </lineage>
</organism>
<evidence type="ECO:0000256" key="7">
    <source>
        <dbReference type="RuleBase" id="RU000577"/>
    </source>
</evidence>
<name>A0A1M7TJJ4_9BACT</name>
<dbReference type="SMART" id="SM00760">
    <property type="entry name" value="Bac_DnaA_C"/>
    <property type="match status" value="1"/>
</dbReference>
<accession>A0A1M7TJJ4</accession>
<dbReference type="SUPFAM" id="SSF48295">
    <property type="entry name" value="TrpR-like"/>
    <property type="match status" value="1"/>
</dbReference>
<keyword evidence="6 7" id="KW-0238">DNA-binding</keyword>
<evidence type="ECO:0000313" key="11">
    <source>
        <dbReference type="EMBL" id="SHN70788.1"/>
    </source>
</evidence>
<dbReference type="GO" id="GO:0006275">
    <property type="term" value="P:regulation of DNA replication"/>
    <property type="evidence" value="ECO:0007669"/>
    <property type="project" value="InterPro"/>
</dbReference>
<dbReference type="PROSITE" id="PS01008">
    <property type="entry name" value="DNAA"/>
    <property type="match status" value="1"/>
</dbReference>
<dbReference type="PRINTS" id="PR00051">
    <property type="entry name" value="DNAA"/>
</dbReference>
<evidence type="ECO:0000256" key="1">
    <source>
        <dbReference type="ARBA" id="ARBA00022490"/>
    </source>
</evidence>
<protein>
    <recommendedName>
        <fullName evidence="7">Chromosomal replication initiator protein DnaA</fullName>
    </recommendedName>
</protein>
<dbReference type="CDD" id="cd00009">
    <property type="entry name" value="AAA"/>
    <property type="match status" value="1"/>
</dbReference>
<dbReference type="SMART" id="SM00382">
    <property type="entry name" value="AAA"/>
    <property type="match status" value="1"/>
</dbReference>
<evidence type="ECO:0000256" key="3">
    <source>
        <dbReference type="ARBA" id="ARBA00022741"/>
    </source>
</evidence>
<dbReference type="Pfam" id="PF00308">
    <property type="entry name" value="Bac_DnaA"/>
    <property type="match status" value="1"/>
</dbReference>
<feature type="domain" description="AAA+ ATPase" evidence="9">
    <location>
        <begin position="152"/>
        <end position="283"/>
    </location>
</feature>